<protein>
    <recommendedName>
        <fullName evidence="3">F-box domain-containing protein</fullName>
    </recommendedName>
</protein>
<name>A0A9P6HDX5_9AGAM</name>
<dbReference type="AlphaFoldDB" id="A0A9P6HDX5"/>
<evidence type="ECO:0008006" key="3">
    <source>
        <dbReference type="Google" id="ProtNLM"/>
    </source>
</evidence>
<sequence>MSMIPLTHVCRYWRDSIISTPENWTLIRNRWLKLAKLSLERAKAAPLAIHLHVQLDRKFVDLLRSHVESIESLSYRGYSVLGGLIKALPNFPKSTPKLRSLALEERSRPDLRLLNPFEFSTDTMLRELPLSHVPLLPSLLSLRSLTKFFLFDTHFDLHVDTLLNFLEENRSLESASLMATFTKPSLTHSRRRTPVGNRLQHLLLSGHSAVDLRPLISGIALRKGATLALDLSGAEALARIFSGVPTTHLSNLSSPTSMEYRQSPRKIRLIGADGSFSCYDRGSTKTSFEEFPHLPLASVRELRLQCCGSRILTEFRLSFSPSLEVLAIHGGSSISFLSPEPSTSTPSPSLRTLAFMDCVITKDFMATLTQIALHRKNSTSKSLHRVVIVGSKWQFPPRASVQRLREYVPIVEVLMGREFPKDLS</sequence>
<dbReference type="OrthoDB" id="2884925at2759"/>
<organism evidence="1 2">
    <name type="scientific">Thelephora terrestris</name>
    <dbReference type="NCBI Taxonomy" id="56493"/>
    <lineage>
        <taxon>Eukaryota</taxon>
        <taxon>Fungi</taxon>
        <taxon>Dikarya</taxon>
        <taxon>Basidiomycota</taxon>
        <taxon>Agaricomycotina</taxon>
        <taxon>Agaricomycetes</taxon>
        <taxon>Thelephorales</taxon>
        <taxon>Thelephoraceae</taxon>
        <taxon>Thelephora</taxon>
    </lineage>
</organism>
<reference evidence="1" key="2">
    <citation type="submission" date="2020-11" db="EMBL/GenBank/DDBJ databases">
        <authorList>
            <consortium name="DOE Joint Genome Institute"/>
            <person name="Kuo A."/>
            <person name="Miyauchi S."/>
            <person name="Kiss E."/>
            <person name="Drula E."/>
            <person name="Kohler A."/>
            <person name="Sanchez-Garcia M."/>
            <person name="Andreopoulos B."/>
            <person name="Barry K.W."/>
            <person name="Bonito G."/>
            <person name="Buee M."/>
            <person name="Carver A."/>
            <person name="Chen C."/>
            <person name="Cichocki N."/>
            <person name="Clum A."/>
            <person name="Culley D."/>
            <person name="Crous P.W."/>
            <person name="Fauchery L."/>
            <person name="Girlanda M."/>
            <person name="Hayes R."/>
            <person name="Keri Z."/>
            <person name="Labutti K."/>
            <person name="Lipzen A."/>
            <person name="Lombard V."/>
            <person name="Magnuson J."/>
            <person name="Maillard F."/>
            <person name="Morin E."/>
            <person name="Murat C."/>
            <person name="Nolan M."/>
            <person name="Ohm R."/>
            <person name="Pangilinan J."/>
            <person name="Pereira M."/>
            <person name="Perotto S."/>
            <person name="Peter M."/>
            <person name="Riley R."/>
            <person name="Sitrit Y."/>
            <person name="Stielow B."/>
            <person name="Szollosi G."/>
            <person name="Zifcakova L."/>
            <person name="Stursova M."/>
            <person name="Spatafora J.W."/>
            <person name="Tedersoo L."/>
            <person name="Vaario L.-M."/>
            <person name="Yamada A."/>
            <person name="Yan M."/>
            <person name="Wang P."/>
            <person name="Xu J."/>
            <person name="Bruns T."/>
            <person name="Baldrian P."/>
            <person name="Vilgalys R."/>
            <person name="Henrissat B."/>
            <person name="Grigoriev I.V."/>
            <person name="Hibbett D."/>
            <person name="Nagy L.G."/>
            <person name="Martin F.M."/>
        </authorList>
    </citation>
    <scope>NUCLEOTIDE SEQUENCE</scope>
    <source>
        <strain evidence="1">UH-Tt-Lm1</strain>
    </source>
</reference>
<evidence type="ECO:0000313" key="2">
    <source>
        <dbReference type="Proteomes" id="UP000736335"/>
    </source>
</evidence>
<reference evidence="1" key="1">
    <citation type="journal article" date="2020" name="Nat. Commun.">
        <title>Large-scale genome sequencing of mycorrhizal fungi provides insights into the early evolution of symbiotic traits.</title>
        <authorList>
            <person name="Miyauchi S."/>
            <person name="Kiss E."/>
            <person name="Kuo A."/>
            <person name="Drula E."/>
            <person name="Kohler A."/>
            <person name="Sanchez-Garcia M."/>
            <person name="Morin E."/>
            <person name="Andreopoulos B."/>
            <person name="Barry K.W."/>
            <person name="Bonito G."/>
            <person name="Buee M."/>
            <person name="Carver A."/>
            <person name="Chen C."/>
            <person name="Cichocki N."/>
            <person name="Clum A."/>
            <person name="Culley D."/>
            <person name="Crous P.W."/>
            <person name="Fauchery L."/>
            <person name="Girlanda M."/>
            <person name="Hayes R.D."/>
            <person name="Keri Z."/>
            <person name="LaButti K."/>
            <person name="Lipzen A."/>
            <person name="Lombard V."/>
            <person name="Magnuson J."/>
            <person name="Maillard F."/>
            <person name="Murat C."/>
            <person name="Nolan M."/>
            <person name="Ohm R.A."/>
            <person name="Pangilinan J."/>
            <person name="Pereira M.F."/>
            <person name="Perotto S."/>
            <person name="Peter M."/>
            <person name="Pfister S."/>
            <person name="Riley R."/>
            <person name="Sitrit Y."/>
            <person name="Stielow J.B."/>
            <person name="Szollosi G."/>
            <person name="Zifcakova L."/>
            <person name="Stursova M."/>
            <person name="Spatafora J.W."/>
            <person name="Tedersoo L."/>
            <person name="Vaario L.M."/>
            <person name="Yamada A."/>
            <person name="Yan M."/>
            <person name="Wang P."/>
            <person name="Xu J."/>
            <person name="Bruns T."/>
            <person name="Baldrian P."/>
            <person name="Vilgalys R."/>
            <person name="Dunand C."/>
            <person name="Henrissat B."/>
            <person name="Grigoriev I.V."/>
            <person name="Hibbett D."/>
            <person name="Nagy L.G."/>
            <person name="Martin F.M."/>
        </authorList>
    </citation>
    <scope>NUCLEOTIDE SEQUENCE</scope>
    <source>
        <strain evidence="1">UH-Tt-Lm1</strain>
    </source>
</reference>
<dbReference type="Proteomes" id="UP000736335">
    <property type="component" value="Unassembled WGS sequence"/>
</dbReference>
<keyword evidence="2" id="KW-1185">Reference proteome</keyword>
<accession>A0A9P6HDX5</accession>
<comment type="caution">
    <text evidence="1">The sequence shown here is derived from an EMBL/GenBank/DDBJ whole genome shotgun (WGS) entry which is preliminary data.</text>
</comment>
<proteinExistence type="predicted"/>
<evidence type="ECO:0000313" key="1">
    <source>
        <dbReference type="EMBL" id="KAF9784681.1"/>
    </source>
</evidence>
<gene>
    <name evidence="1" type="ORF">BJ322DRAFT_1065842</name>
</gene>
<dbReference type="SUPFAM" id="SSF52047">
    <property type="entry name" value="RNI-like"/>
    <property type="match status" value="1"/>
</dbReference>
<dbReference type="EMBL" id="WIUZ02000008">
    <property type="protein sequence ID" value="KAF9784681.1"/>
    <property type="molecule type" value="Genomic_DNA"/>
</dbReference>